<dbReference type="GO" id="GO:0005814">
    <property type="term" value="C:centriole"/>
    <property type="evidence" value="ECO:0007669"/>
    <property type="project" value="UniProtKB-SubCell"/>
</dbReference>
<feature type="region of interest" description="Disordered" evidence="17">
    <location>
        <begin position="3042"/>
        <end position="3073"/>
    </location>
</feature>
<dbReference type="SUPFAM" id="SSF55961">
    <property type="entry name" value="Bet v1-like"/>
    <property type="match status" value="2"/>
</dbReference>
<feature type="region of interest" description="Disordered" evidence="17">
    <location>
        <begin position="3946"/>
        <end position="3965"/>
    </location>
</feature>
<evidence type="ECO:0000256" key="7">
    <source>
        <dbReference type="ARBA" id="ARBA00023054"/>
    </source>
</evidence>
<feature type="region of interest" description="Disordered" evidence="17">
    <location>
        <begin position="3308"/>
        <end position="3335"/>
    </location>
</feature>
<feature type="region of interest" description="Disordered" evidence="17">
    <location>
        <begin position="3990"/>
        <end position="4017"/>
    </location>
</feature>
<feature type="region of interest" description="Disordered" evidence="17">
    <location>
        <begin position="4445"/>
        <end position="4472"/>
    </location>
</feature>
<evidence type="ECO:0000259" key="20">
    <source>
        <dbReference type="PROSITE" id="PS50848"/>
    </source>
</evidence>
<feature type="region of interest" description="Disordered" evidence="17">
    <location>
        <begin position="4187"/>
        <end position="4232"/>
    </location>
</feature>
<dbReference type="GO" id="GO:0005634">
    <property type="term" value="C:nucleus"/>
    <property type="evidence" value="ECO:0007669"/>
    <property type="project" value="UniProtKB-SubCell"/>
</dbReference>
<feature type="region of interest" description="Disordered" evidence="17">
    <location>
        <begin position="1036"/>
        <end position="1065"/>
    </location>
</feature>
<evidence type="ECO:0000313" key="21">
    <source>
        <dbReference type="EMBL" id="TRZ26289.1"/>
    </source>
</evidence>
<evidence type="ECO:0000256" key="15">
    <source>
        <dbReference type="PROSITE-ProRule" id="PRU00283"/>
    </source>
</evidence>
<reference evidence="21" key="1">
    <citation type="submission" date="2019-04" db="EMBL/GenBank/DDBJ databases">
        <title>Genome assembly of Zosterops borbonicus 15179.</title>
        <authorList>
            <person name="Leroy T."/>
            <person name="Anselmetti Y."/>
            <person name="Tilak M.-K."/>
            <person name="Nabholz B."/>
        </authorList>
    </citation>
    <scope>NUCLEOTIDE SEQUENCE</scope>
    <source>
        <strain evidence="21">HGM_15179</strain>
        <tissue evidence="21">Muscle</tissue>
    </source>
</reference>
<feature type="compositionally biased region" description="Polar residues" evidence="17">
    <location>
        <begin position="3774"/>
        <end position="3801"/>
    </location>
</feature>
<evidence type="ECO:0000259" key="18">
    <source>
        <dbReference type="PROSITE" id="PS50006"/>
    </source>
</evidence>
<feature type="compositionally biased region" description="Low complexity" evidence="17">
    <location>
        <begin position="316"/>
        <end position="328"/>
    </location>
</feature>
<feature type="compositionally biased region" description="Basic and acidic residues" evidence="17">
    <location>
        <begin position="3950"/>
        <end position="3965"/>
    </location>
</feature>
<feature type="compositionally biased region" description="Polar residues" evidence="17">
    <location>
        <begin position="3838"/>
        <end position="3847"/>
    </location>
</feature>
<feature type="compositionally biased region" description="Basic and acidic residues" evidence="17">
    <location>
        <begin position="1511"/>
        <end position="1526"/>
    </location>
</feature>
<feature type="compositionally biased region" description="Basic and acidic residues" evidence="17">
    <location>
        <begin position="3308"/>
        <end position="3322"/>
    </location>
</feature>
<dbReference type="GO" id="GO:0005737">
    <property type="term" value="C:cytoplasm"/>
    <property type="evidence" value="ECO:0007669"/>
    <property type="project" value="UniProtKB-ARBA"/>
</dbReference>
<dbReference type="InterPro" id="IPR023393">
    <property type="entry name" value="START-like_dom_sf"/>
</dbReference>
<dbReference type="PROSITE" id="PS00411">
    <property type="entry name" value="KINESIN_MOTOR_1"/>
    <property type="match status" value="1"/>
</dbReference>
<feature type="compositionally biased region" description="Low complexity" evidence="17">
    <location>
        <begin position="4189"/>
        <end position="4198"/>
    </location>
</feature>
<feature type="compositionally biased region" description="Polar residues" evidence="17">
    <location>
        <begin position="2578"/>
        <end position="2587"/>
    </location>
</feature>
<feature type="domain" description="Kinesin motor" evidence="19">
    <location>
        <begin position="3"/>
        <end position="381"/>
    </location>
</feature>
<evidence type="ECO:0000256" key="1">
    <source>
        <dbReference type="ARBA" id="ARBA00004114"/>
    </source>
</evidence>
<evidence type="ECO:0000256" key="2">
    <source>
        <dbReference type="ARBA" id="ARBA00004123"/>
    </source>
</evidence>
<dbReference type="Pfam" id="PF00225">
    <property type="entry name" value="Kinesin"/>
    <property type="match status" value="1"/>
</dbReference>
<feature type="compositionally biased region" description="Basic residues" evidence="17">
    <location>
        <begin position="3850"/>
        <end position="3859"/>
    </location>
</feature>
<feature type="compositionally biased region" description="Polar residues" evidence="17">
    <location>
        <begin position="2692"/>
        <end position="2703"/>
    </location>
</feature>
<comment type="function">
    <text evidence="12">Microtubule-dependent motor protein required for spindle pole assembly during mitosis. Required to stabilize the pericentriolar material (PCM).</text>
</comment>
<evidence type="ECO:0000256" key="8">
    <source>
        <dbReference type="ARBA" id="ARBA00023175"/>
    </source>
</evidence>
<dbReference type="GO" id="GO:0008017">
    <property type="term" value="F:microtubule binding"/>
    <property type="evidence" value="ECO:0007669"/>
    <property type="project" value="InterPro"/>
</dbReference>
<keyword evidence="9" id="KW-0206">Cytoskeleton</keyword>
<feature type="compositionally biased region" description="Basic and acidic residues" evidence="17">
    <location>
        <begin position="3992"/>
        <end position="4011"/>
    </location>
</feature>
<feature type="region of interest" description="Disordered" evidence="17">
    <location>
        <begin position="3825"/>
        <end position="3870"/>
    </location>
</feature>
<feature type="region of interest" description="Disordered" evidence="17">
    <location>
        <begin position="1260"/>
        <end position="1282"/>
    </location>
</feature>
<evidence type="ECO:0000256" key="14">
    <source>
        <dbReference type="ARBA" id="ARBA00079037"/>
    </source>
</evidence>
<dbReference type="PANTHER" id="PTHR47117:SF1">
    <property type="entry name" value="STAR-RELATED LIPID TRANSFER PROTEIN 9"/>
    <property type="match status" value="1"/>
</dbReference>
<feature type="compositionally biased region" description="Basic and acidic residues" evidence="17">
    <location>
        <begin position="4447"/>
        <end position="4460"/>
    </location>
</feature>
<feature type="compositionally biased region" description="Polar residues" evidence="17">
    <location>
        <begin position="3323"/>
        <end position="3335"/>
    </location>
</feature>
<evidence type="ECO:0000256" key="5">
    <source>
        <dbReference type="ARBA" id="ARBA00022741"/>
    </source>
</evidence>
<dbReference type="GO" id="GO:0008289">
    <property type="term" value="F:lipid binding"/>
    <property type="evidence" value="ECO:0007669"/>
    <property type="project" value="InterPro"/>
</dbReference>
<dbReference type="FunFam" id="2.60.200.20:FF:000005">
    <property type="entry name" value="Kinesin family member 16B"/>
    <property type="match status" value="1"/>
</dbReference>
<dbReference type="FunFam" id="3.30.530.20:FF:000022">
    <property type="entry name" value="StAR-related lipid transfer (START) domain-containing 9"/>
    <property type="match status" value="1"/>
</dbReference>
<keyword evidence="3" id="KW-0963">Cytoplasm</keyword>
<feature type="domain" description="FHA" evidence="18">
    <location>
        <begin position="504"/>
        <end position="560"/>
    </location>
</feature>
<dbReference type="Proteomes" id="UP000796761">
    <property type="component" value="Unassembled WGS sequence"/>
</dbReference>
<dbReference type="Pfam" id="PF01852">
    <property type="entry name" value="START"/>
    <property type="match status" value="1"/>
</dbReference>
<feature type="compositionally biased region" description="Polar residues" evidence="17">
    <location>
        <begin position="972"/>
        <end position="983"/>
    </location>
</feature>
<feature type="compositionally biased region" description="Basic and acidic residues" evidence="17">
    <location>
        <begin position="928"/>
        <end position="948"/>
    </location>
</feature>
<feature type="compositionally biased region" description="Acidic residues" evidence="17">
    <location>
        <begin position="1263"/>
        <end position="1274"/>
    </location>
</feature>
<evidence type="ECO:0000256" key="10">
    <source>
        <dbReference type="ARBA" id="ARBA00023242"/>
    </source>
</evidence>
<evidence type="ECO:0000256" key="9">
    <source>
        <dbReference type="ARBA" id="ARBA00023212"/>
    </source>
</evidence>
<dbReference type="InterPro" id="IPR027417">
    <property type="entry name" value="P-loop_NTPase"/>
</dbReference>
<evidence type="ECO:0000256" key="3">
    <source>
        <dbReference type="ARBA" id="ARBA00022490"/>
    </source>
</evidence>
<feature type="region of interest" description="Disordered" evidence="17">
    <location>
        <begin position="2645"/>
        <end position="2708"/>
    </location>
</feature>
<dbReference type="SUPFAM" id="SSF52540">
    <property type="entry name" value="P-loop containing nucleoside triphosphate hydrolases"/>
    <property type="match status" value="1"/>
</dbReference>
<accession>A0A8K1GZ25</accession>
<feature type="compositionally biased region" description="Basic and acidic residues" evidence="17">
    <location>
        <begin position="4102"/>
        <end position="4112"/>
    </location>
</feature>
<dbReference type="InterPro" id="IPR019821">
    <property type="entry name" value="Kinesin_motor_CS"/>
</dbReference>
<dbReference type="Gene3D" id="2.60.200.20">
    <property type="match status" value="1"/>
</dbReference>
<feature type="region of interest" description="Disordered" evidence="17">
    <location>
        <begin position="307"/>
        <end position="328"/>
    </location>
</feature>
<proteinExistence type="inferred from homology"/>
<dbReference type="GO" id="GO:0003777">
    <property type="term" value="F:microtubule motor activity"/>
    <property type="evidence" value="ECO:0007669"/>
    <property type="project" value="InterPro"/>
</dbReference>
<feature type="region of interest" description="Disordered" evidence="17">
    <location>
        <begin position="1716"/>
        <end position="1742"/>
    </location>
</feature>
<dbReference type="SMART" id="SM00129">
    <property type="entry name" value="KISc"/>
    <property type="match status" value="1"/>
</dbReference>
<dbReference type="CDD" id="cd01365">
    <property type="entry name" value="KISc_KIF1A_KIF1B"/>
    <property type="match status" value="1"/>
</dbReference>
<keyword evidence="7 16" id="KW-0175">Coiled coil</keyword>
<comment type="similarity">
    <text evidence="15">Belongs to the TRAFAC class myosin-kinesin ATPase superfamily. Kinesin family.</text>
</comment>
<evidence type="ECO:0000256" key="13">
    <source>
        <dbReference type="ARBA" id="ARBA00070248"/>
    </source>
</evidence>
<dbReference type="InterPro" id="IPR008984">
    <property type="entry name" value="SMAD_FHA_dom_sf"/>
</dbReference>
<dbReference type="GO" id="GO:0005524">
    <property type="term" value="F:ATP binding"/>
    <property type="evidence" value="ECO:0007669"/>
    <property type="project" value="UniProtKB-UniRule"/>
</dbReference>
<feature type="binding site" evidence="15">
    <location>
        <begin position="103"/>
        <end position="110"/>
    </location>
    <ligand>
        <name>ATP</name>
        <dbReference type="ChEBI" id="CHEBI:30616"/>
    </ligand>
</feature>
<dbReference type="OrthoDB" id="3176171at2759"/>
<dbReference type="InterPro" id="IPR036961">
    <property type="entry name" value="Kinesin_motor_dom_sf"/>
</dbReference>
<feature type="compositionally biased region" description="Polar residues" evidence="17">
    <location>
        <begin position="2552"/>
        <end position="2570"/>
    </location>
</feature>
<evidence type="ECO:0000259" key="19">
    <source>
        <dbReference type="PROSITE" id="PS50067"/>
    </source>
</evidence>
<keyword evidence="4" id="KW-0597">Phosphoprotein</keyword>
<dbReference type="PROSITE" id="PS50848">
    <property type="entry name" value="START"/>
    <property type="match status" value="1"/>
</dbReference>
<feature type="region of interest" description="Disordered" evidence="17">
    <location>
        <begin position="926"/>
        <end position="951"/>
    </location>
</feature>
<protein>
    <recommendedName>
        <fullName evidence="13">StAR-related lipid transfer protein 9</fullName>
    </recommendedName>
    <alternativeName>
        <fullName evidence="14">START domain-containing protein 9</fullName>
    </alternativeName>
</protein>
<dbReference type="InterPro" id="IPR002913">
    <property type="entry name" value="START_lipid-bd_dom"/>
</dbReference>
<dbReference type="EMBL" id="SWJQ01000015">
    <property type="protein sequence ID" value="TRZ26289.1"/>
    <property type="molecule type" value="Genomic_DNA"/>
</dbReference>
<feature type="domain" description="START" evidence="20">
    <location>
        <begin position="4999"/>
        <end position="5141"/>
    </location>
</feature>
<dbReference type="PROSITE" id="PS50067">
    <property type="entry name" value="KINESIN_MOTOR_2"/>
    <property type="match status" value="1"/>
</dbReference>
<evidence type="ECO:0000313" key="22">
    <source>
        <dbReference type="Proteomes" id="UP000796761"/>
    </source>
</evidence>
<keyword evidence="5 15" id="KW-0547">Nucleotide-binding</keyword>
<feature type="compositionally biased region" description="Polar residues" evidence="17">
    <location>
        <begin position="3042"/>
        <end position="3057"/>
    </location>
</feature>
<feature type="region of interest" description="Disordered" evidence="17">
    <location>
        <begin position="965"/>
        <end position="997"/>
    </location>
</feature>
<dbReference type="FunFam" id="3.40.850.10:FF:000021">
    <property type="entry name" value="kinesin-like protein KIF16B isoform X1"/>
    <property type="match status" value="1"/>
</dbReference>
<keyword evidence="8 15" id="KW-0505">Motor protein</keyword>
<feature type="region of interest" description="Disordered" evidence="17">
    <location>
        <begin position="2552"/>
        <end position="2599"/>
    </location>
</feature>
<dbReference type="Pfam" id="PF00498">
    <property type="entry name" value="FHA"/>
    <property type="match status" value="1"/>
</dbReference>
<comment type="caution">
    <text evidence="21">The sequence shown here is derived from an EMBL/GenBank/DDBJ whole genome shotgun (WGS) entry which is preliminary data.</text>
</comment>
<dbReference type="PRINTS" id="PR00380">
    <property type="entry name" value="KINESINHEAVY"/>
</dbReference>
<organism evidence="21 22">
    <name type="scientific">Zosterops borbonicus</name>
    <dbReference type="NCBI Taxonomy" id="364589"/>
    <lineage>
        <taxon>Eukaryota</taxon>
        <taxon>Metazoa</taxon>
        <taxon>Chordata</taxon>
        <taxon>Craniata</taxon>
        <taxon>Vertebrata</taxon>
        <taxon>Euteleostomi</taxon>
        <taxon>Archelosauria</taxon>
        <taxon>Archosauria</taxon>
        <taxon>Dinosauria</taxon>
        <taxon>Saurischia</taxon>
        <taxon>Theropoda</taxon>
        <taxon>Coelurosauria</taxon>
        <taxon>Aves</taxon>
        <taxon>Neognathae</taxon>
        <taxon>Neoaves</taxon>
        <taxon>Telluraves</taxon>
        <taxon>Australaves</taxon>
        <taxon>Passeriformes</taxon>
        <taxon>Sylvioidea</taxon>
        <taxon>Zosteropidae</taxon>
        <taxon>Zosterops</taxon>
    </lineage>
</organism>
<feature type="coiled-coil region" evidence="16">
    <location>
        <begin position="4626"/>
        <end position="4668"/>
    </location>
</feature>
<dbReference type="SUPFAM" id="SSF49879">
    <property type="entry name" value="SMAD/FHA domain"/>
    <property type="match status" value="1"/>
</dbReference>
<dbReference type="InterPro" id="IPR000253">
    <property type="entry name" value="FHA_dom"/>
</dbReference>
<gene>
    <name evidence="21" type="ORF">HGM15179_000901</name>
</gene>
<keyword evidence="6 15" id="KW-0067">ATP-binding</keyword>
<dbReference type="CDD" id="cd22731">
    <property type="entry name" value="FHA_KIF16A_STARD9"/>
    <property type="match status" value="1"/>
</dbReference>
<feature type="compositionally biased region" description="Low complexity" evidence="17">
    <location>
        <begin position="4071"/>
        <end position="4101"/>
    </location>
</feature>
<feature type="region of interest" description="Disordered" evidence="17">
    <location>
        <begin position="4066"/>
        <end position="4112"/>
    </location>
</feature>
<evidence type="ECO:0000256" key="4">
    <source>
        <dbReference type="ARBA" id="ARBA00022553"/>
    </source>
</evidence>
<keyword evidence="22" id="KW-1185">Reference proteome</keyword>
<sequence length="5141" mass="573307">MANVKVAVRVRPLSKRERAEGGQVIVEVDDKVAKVRNIKVDSRLDSSWDTREKTVAFSFDYCYWSVDPEDPKYASQEMVFQDLGTSVLSGAFRGYNICLFAYGQTGSGKTYTMMGTPASIGLTPRICEGLFSRKNDYSDQMASCRVKVSFLEIYNERVRDLLKQSDRKKPYTLRVREHPETGPYVQGLTQHLVTDYKQVVKLLEEGIAKRITAATHIHNASSRSHAIFTIHYTQAILENNLPSEIASKINLVDLAGSERADPSYCKDRITEGANINKSLVTLGIVISTLAQNSQMFSSCQSINSITSEGESSHVDSPPSGSSSGSRRPAYIPYRDSILTWLLKDSLGGNSKTIMIATISPASSSYNETMSTLRYAANAKNIINKPRVNEDANVKLIRELREEIDRLKTMLMSFELRNSSPSWSDDRDGNLTELVLQNEMKIEQLTKDWTSKWTDRKAIMEEYSVDINKEKAGVTIDSNLPHLMAMDDDILSTGVVLYHLREGTTKIGRSDSDQDQDIVLQGQWIERNHCLIENHSGVVTLRPVPGARCSVNGSEVSGSCRLSQGALIVLGKSHKFRFNHPAEAAILRLRRSINETPPTLGCGALDWLNLDGSCINSPHYILSSLYNQKCRNCGENKCSLEPSREIDAVHEEYKQKLRDQEAFHRKQIQRQQLYVEDLKQQILRGQIKAERELENDQALINQQIQENQQWLINENKRLAALQQQQREFAVQTEPTLCAEAEVQSTSGLETCLSLLQQNKKRLVQLELLQRYSLKKAERNIRRKKVKFRLERIVKKQKLLEAKQNLEQLEASCWLSEECVKHSQVPSDNIAVQSSLDHHLQKSEKSLGLSSLQHRHLFCNPYLPQVPSCFSKRESVSTLSTSANIDQYCKGSTKGRFSPVEYLYRSGEDISGSDDHNDEKGVSFSVQRQLTEKQKSSSIENKEGAEKDSNDSAIMAYINKHYKKIEKLDDSPGQPGSQNQTSKGSSPDLFKEKDEPKTFITGRRLTKSKVLGDLSQPASSNVAQNRAQVSNKKIRMDINGKGHRSSPENFPKQIKRTVYGNPPSVHRNQTVKNWKREANSALPSDEKSLVEQKEFLMAATSVGNLTKMSSQTPLSYVEKKWHSAEMLSAGVSKTATDVLGNWQEDDENEISDTDSSYSVDSLSCAYAKAFPEKLKLEDFDRNKCPANPEDSESDDSQMSQDSLIEKENKAKKQNASQFHKLKDHHEPAKLYKSRTENHISSLVVSYASRRRLGKTERSFSLDSLADGEEMPAEDLVEESKSDSSDEMPAEIFWKLQTPKLPAIQTEEDCESKTCDRDTEGTNLKLSSSFYLNTKPQTASSNACKQLLKRTKVPFIEQERSHERRLYYTSGNPLPTNDAWSSCDSKVDISSPRITASSSHENLEFQDAHMCSLSKPELWLKKDDLKQSAAEVSFVSGSQQIHSIRHSPHRVNQINSVFSSDTWEVPLPETTTVSRTSESRWANSNEDSSLECQNVMSSFVSSVGPNSSFVPTSAEHDYYEHSRSHHPEQEQLGELSTYRSATECAETFSCLESTSTADCLSLVSEKEENSLPTTHPELPKEHTLKKPPFISVLPVQIVEQRNGCVDADLEEDLLRTFSKDELDNDYNNLMAKSSGTDTGSGNASVSASAAECSVGLAHNTTSTQTSAVKHIQFGNCGQLFPVQKIPTGCDEGFFLSDLTNKNCSLVSSYKLQILAGQGEESADTEEFPRSGESNLETMQETDHEQIPKEVTAETDFSSQKTTYQCHPLVVASATPIEMSQKETICMEISTDSLADVVPEVPPFRDHEDYRSKDEDLSSLNHYEFKQKSDSKDYSPECSLVDSQANSLSQQISENSTLCTDNIREESSESKEHNLLNSQAVVQKEFSSKYKNLVVNEVNYFLLNVNGKNTKSSPAAICENTNDFLPESNSSLFYKVSAKANLFQSASETENYDKLLKHVTRVEGDCDATSNPTVESSVTESCSDVRSGCLCPTCSSKSTGQNNTAHKTTDISAEFDAPVLLETETQNKSLLASREEKEVFFESDCPEDIVHVEHDANSELGRVFECNTNASAAISPESSYRKKESKFFKNTETDTEEAMAHYQNTGTARDEEIKKSINNGSNLEKSALEIKSRHTESLPDRSVAQVQSVAEDRSGKDFKDISLTQNPKKLTDTTVCEVHCEFNTNPCLTHEEVDKDELQKTGTGAEHTQESKALASFCQKEKSEKIEIGTYSAELSVAPKTTPSAVSSHTTGTNQNTLGFLDTCKGLLQMNGTTENIAETELIPKRQGNISAKLDNEGQINSDHLIEHCVPNCLPQEDKVNECEVTGSEEQNTMTSTEELVLMRQEDICTDENVYFNEQSPVLHQMSCDRGDEEEILDQFKIPEMYLVASKVEPNTLLEDNLRYHYPSEMSEDGDSADSATEIGNAVDACEYSVDDSVVIDQYRTEERFSSLNRHTYMSCSVQSPEHGTSENLNVNIARKSSDICELDQLGSRLVEMAKVDKQKQIFVENTEEVELIFLQSLDELFPENKGSYQMTHDDSRLNEILRESQWMSTSFSGNNEDISKQQSPPSSLKCTEKNQEVQDSPCQSVNEPLHLGGSDDSHLVQDVPTALKGCTQPSDSSLGTGAVLPYYETLMGTEISVGTSATANKTGEDEHLPGQTQSKSAPLLQTRTMQQRQEEESFVFKNGPDYALSAQPDNENSSSTPHSAGGLESGTVVLQQRAKGSSFFLEKIDSYEDTIQDIKNSYEEHSMDLMVNKLLKDCFNSMEDTTQEVKNTIVPDSLALDTSNLLSSSKKEVMEGIGVGKTHSSLENSTQNVLQNINTTQKIPHLGGSSLHDEKTFLRASSPTVHSNCENAEFPDVAGYHHEPTENQEHEASEECCVDQSSNTVSEKASEHPHYRKDFLNYNKNLGTSECSPSLLNCPASSADSLIVSNGDKGKNDTVLSEETKYFESESTDLSVSITFPGISQKGDEKENSAVAEATYDQSNKLPEKVAGTELKEKIVQGYFQNCGEDRIKEDKIHEFSEHCSNTDSVTVPESHLLTFQSQGRTGHNDSKSLPSHSAEDTPPEIPFQSSKNFSTFNTSSLLGDSKSLVFSQLEDSLPDSCLTEKVSCNSADVCSVKEDFPQSFARVNYSALTAFSEFPLTADIGRGETSTYDTSHSNILKRSPFVVLQIQDTQSDKAVVFDEPVCASGSILLSLAKENRHCPVSDIDCTSYKNSAVHGDPACGSNSKKLDSDTKIDQHHWDKVLPQEACNKHIEKIPNDNSLLLPSLPLWDSRKGILIKEGPMRNTLKRSTEELHLNIEAEHFAAKTEQRKTLGREPAEKQTNVSSKSPNELTGSEVAVLENLYPRDVQVDPEYTCNSFSPAYPSYRSPDARQLYPTVLGFERNPADLQDNCQYVPADEQTEQVPDRTNADSRKEILLCKNNICSNACSTMGDTIMRNNTLKSEILNFSVKNNETTSLKFLPENCDLTPQESKLMKFRSKRSYSTTRSTKGCKQSERRSYLQSHRVSAPAIAVFSDTEYTLEASSKADPLLYSTSKSLQDLNMSVEPPSPTEDDLYGIERFSKQESKNFLKVKSKPRFRQKLPQTKKFANCDGRNLQNFAARSQSSQSLKDCTSQSPSSLLPTAHSSVFAEANVHSKSSSVAQCSEGKGEEVGYQREMDLFLQDNKDAMHFRSSDINPYIHPWQQDGASKIGWKQYVFGSASDVSCNQIPLNMENRKVMRCSSVDNGLNSQNSPFRSHLSSYATAKVLSSTLSSIEGLQEWDSVRQDFQSTYSSDSTKQYSNLSSETLETNSENNTAELENPPAQPRNSSMQVDEIVLLYPSESENPPKKPPGTTCEQGTQTAATGRYKRQRRHQRSYTDVSAKREETNRDLFHQPSSWTSMQNLSMHLSQLLQNTSELLGNLSQQSIIDNEQNAKINQKGTEGTVKAIRSDSCTQTTADVGTQTEILEKPQSKHEEKQLEAKMEKELRAAQAVNVDWKEIGADTVGEIPKRKEETPSLEERTQERTGIKSLGNSDFHDSLDSILEDSFMHLPHLRKISTPISHFQRMSLNAQQNTAFASTRVSPLTSSLPSSGQDSSSCTVVSSPTNSTSQSPTSYTQDKRSVNETETPAERKFWYKNTLLVDRASSPILTLSASPSSQAALSKSVCPIKEPLGFSSVASSPLHTQRKLRAGPQFSMQHHVDNFSQTETDSESSTSREHKSIRKKSGTFSDKKAAKELSGQDGSADLEQQHKLRVDTHTTICAERLYHSSSLLEVSGHSEIVTGDARDQGSVARSLHCMYVTRAGRGSSGGIRNEKYAENSDTALIHNYPSPNADLFFNQKISATCSSKTNAGTSSEPLVEASSLQFHDFFWKNENSRPPPLSDVSDVQTSFRDESTDSVTGSECDTEIPLSKNTAFAKPYRPRSYSLRDLPIHNKFSNWCGVKSSPPPLLLGLSGSMTDLRSQAEKKPRSTRSTEIEGNYQSCDSRSREIKRLQRDRAQIMSGIHLDLHQHPLTVELTEAKLNYGIGETDALLRVLQGGTADEPGAIPVKQQLYERHMRAIETLRKERVKRLQRYQRSRSLSPQKHLSLSQTLDASQRDPDLPSRRREYLQQLRRDVVENTRVQEPKRRSLQHPSDIELLLRDYQKAREETKTEIARAREKLRERAEQEKRRIREQILSQVQKEEARLKTLASTSTLCTDSSLSLSSGPTSGYNSSNTATYTASNFSSQEGQVSSGNTLLPRDIRGRSAVRNSQLYTPEQLHKDSTFEASSIQLPLPSSSTSCRFTHGLTISVNSSSTKGYQDLSKHILANATTEVMAACSHNLRNFYMCQAAAGWKYQCTEKEVQVYYKVFPSATRHGFLGAGVIERPLPHVWGLVRDPGKRHLYDSSINTARIHKKVTSHIHLEASSIQLPLPSSSTSCRFTHGLTISVNSSSTKGYQDLSKHILANATTEVMAACSHNLRNFYTCQAAAGWKYQCTEKEVQVYYKVFPSATRHGFLGAGVIERPLPHVWGLVRDPGKRHLYDSSINTARIHKKVTSHIHLVYLVTDTSLCYLKQPRDFCCITVEAKEENLSVLAIQSVYDASMPHPCKEAVRGEILPSAWILEPDIVNGREVTRVIYMAQVDLGAPAIPARLLSSMVKRQPLVIARLAHLLTA</sequence>
<evidence type="ECO:0000256" key="6">
    <source>
        <dbReference type="ARBA" id="ARBA00022840"/>
    </source>
</evidence>
<evidence type="ECO:0000256" key="11">
    <source>
        <dbReference type="ARBA" id="ARBA00038673"/>
    </source>
</evidence>
<comment type="subcellular location">
    <subcellularLocation>
        <location evidence="1">Cytoplasm</location>
        <location evidence="1">Cytoskeleton</location>
        <location evidence="1">Microtubule organizing center</location>
        <location evidence="1">Centrosome</location>
        <location evidence="1">Centriole</location>
    </subcellularLocation>
    <subcellularLocation>
        <location evidence="2">Nucleus</location>
    </subcellularLocation>
</comment>
<dbReference type="InterPro" id="IPR001752">
    <property type="entry name" value="Kinesin_motor_dom"/>
</dbReference>
<feature type="region of interest" description="Disordered" evidence="17">
    <location>
        <begin position="1178"/>
        <end position="1220"/>
    </location>
</feature>
<name>A0A8K1GZ25_9PASS</name>
<comment type="subunit">
    <text evidence="11">Interacts with ATAD3A.</text>
</comment>
<feature type="region of interest" description="Disordered" evidence="17">
    <location>
        <begin position="2128"/>
        <end position="2147"/>
    </location>
</feature>
<dbReference type="CDD" id="cd08874">
    <property type="entry name" value="START_STARD9-like"/>
    <property type="match status" value="1"/>
</dbReference>
<dbReference type="Gene3D" id="3.40.850.10">
    <property type="entry name" value="Kinesin motor domain"/>
    <property type="match status" value="1"/>
</dbReference>
<evidence type="ECO:0000256" key="16">
    <source>
        <dbReference type="SAM" id="Coils"/>
    </source>
</evidence>
<feature type="region of interest" description="Disordered" evidence="17">
    <location>
        <begin position="3774"/>
        <end position="3813"/>
    </location>
</feature>
<feature type="region of interest" description="Disordered" evidence="17">
    <location>
        <begin position="1508"/>
        <end position="1531"/>
    </location>
</feature>
<keyword evidence="10" id="KW-0539">Nucleus</keyword>
<dbReference type="PANTHER" id="PTHR47117">
    <property type="entry name" value="STAR-RELATED LIPID TRANSFER PROTEIN 9"/>
    <property type="match status" value="1"/>
</dbReference>
<dbReference type="Gene3D" id="3.30.530.20">
    <property type="match status" value="2"/>
</dbReference>
<dbReference type="PROSITE" id="PS50006">
    <property type="entry name" value="FHA_DOMAIN"/>
    <property type="match status" value="1"/>
</dbReference>
<evidence type="ECO:0000256" key="12">
    <source>
        <dbReference type="ARBA" id="ARBA00057304"/>
    </source>
</evidence>
<evidence type="ECO:0000256" key="17">
    <source>
        <dbReference type="SAM" id="MobiDB-lite"/>
    </source>
</evidence>
<feature type="compositionally biased region" description="Polar residues" evidence="17">
    <location>
        <begin position="4568"/>
        <end position="4580"/>
    </location>
</feature>
<dbReference type="SMART" id="SM00240">
    <property type="entry name" value="FHA"/>
    <property type="match status" value="1"/>
</dbReference>
<dbReference type="GO" id="GO:0007018">
    <property type="term" value="P:microtubule-based movement"/>
    <property type="evidence" value="ECO:0007669"/>
    <property type="project" value="InterPro"/>
</dbReference>
<feature type="region of interest" description="Disordered" evidence="17">
    <location>
        <begin position="4559"/>
        <end position="4589"/>
    </location>
</feature>